<organism evidence="2 3">
    <name type="scientific">Hymenobacter armeniacus</name>
    <dbReference type="NCBI Taxonomy" id="2771358"/>
    <lineage>
        <taxon>Bacteria</taxon>
        <taxon>Pseudomonadati</taxon>
        <taxon>Bacteroidota</taxon>
        <taxon>Cytophagia</taxon>
        <taxon>Cytophagales</taxon>
        <taxon>Hymenobacteraceae</taxon>
        <taxon>Hymenobacter</taxon>
    </lineage>
</organism>
<gene>
    <name evidence="2" type="ORF">IC234_01230</name>
</gene>
<evidence type="ECO:0000313" key="2">
    <source>
        <dbReference type="EMBL" id="MBD2720734.1"/>
    </source>
</evidence>
<keyword evidence="3" id="KW-1185">Reference proteome</keyword>
<proteinExistence type="predicted"/>
<reference evidence="2 3" key="1">
    <citation type="submission" date="2020-09" db="EMBL/GenBank/DDBJ databases">
        <authorList>
            <person name="Kim M.K."/>
        </authorList>
    </citation>
    <scope>NUCLEOTIDE SEQUENCE [LARGE SCALE GENOMIC DNA]</scope>
    <source>
        <strain evidence="2 3">BT189</strain>
    </source>
</reference>
<feature type="transmembrane region" description="Helical" evidence="1">
    <location>
        <begin position="59"/>
        <end position="82"/>
    </location>
</feature>
<comment type="caution">
    <text evidence="2">The sequence shown here is derived from an EMBL/GenBank/DDBJ whole genome shotgun (WGS) entry which is preliminary data.</text>
</comment>
<name>A0ABR8JS31_9BACT</name>
<keyword evidence="1" id="KW-1133">Transmembrane helix</keyword>
<sequence>MVTNTGFRWLQRMAGKLLIGQLLLLVAFASLCGWIYYSAFYSYVPPAGETYRCATGESVALFFALLTTIYQFVLCSWQAGLVRRKPHKKEASAWSILSFAAAFLPAALLIYVFWIP</sequence>
<dbReference type="EMBL" id="JACXAC010000001">
    <property type="protein sequence ID" value="MBD2720734.1"/>
    <property type="molecule type" value="Genomic_DNA"/>
</dbReference>
<accession>A0ABR8JS31</accession>
<evidence type="ECO:0000256" key="1">
    <source>
        <dbReference type="SAM" id="Phobius"/>
    </source>
</evidence>
<keyword evidence="1" id="KW-0812">Transmembrane</keyword>
<dbReference type="Proteomes" id="UP000606003">
    <property type="component" value="Unassembled WGS sequence"/>
</dbReference>
<keyword evidence="1" id="KW-0472">Membrane</keyword>
<feature type="transmembrane region" description="Helical" evidence="1">
    <location>
        <begin position="17"/>
        <end position="39"/>
    </location>
</feature>
<evidence type="ECO:0000313" key="3">
    <source>
        <dbReference type="Proteomes" id="UP000606003"/>
    </source>
</evidence>
<feature type="transmembrane region" description="Helical" evidence="1">
    <location>
        <begin position="94"/>
        <end position="114"/>
    </location>
</feature>
<protein>
    <submittedName>
        <fullName evidence="2">Uncharacterized protein</fullName>
    </submittedName>
</protein>